<proteinExistence type="predicted"/>
<reference evidence="1" key="1">
    <citation type="submission" date="2020-08" db="EMBL/GenBank/DDBJ databases">
        <title>Multicomponent nature underlies the extraordinary mechanical properties of spider dragline silk.</title>
        <authorList>
            <person name="Kono N."/>
            <person name="Nakamura H."/>
            <person name="Mori M."/>
            <person name="Yoshida Y."/>
            <person name="Ohtoshi R."/>
            <person name="Malay A.D."/>
            <person name="Moran D.A.P."/>
            <person name="Tomita M."/>
            <person name="Numata K."/>
            <person name="Arakawa K."/>
        </authorList>
    </citation>
    <scope>NUCLEOTIDE SEQUENCE</scope>
</reference>
<protein>
    <submittedName>
        <fullName evidence="1">Uncharacterized protein</fullName>
    </submittedName>
</protein>
<sequence>MVMLKSKPLRGHPCLTPLLHGILSVAPPSHRMEEEELVYIFSTRATKSESAPIALRAARRMLWWIDPKALERSSQQERAFLRQVADSRCWAMT</sequence>
<dbReference type="AlphaFoldDB" id="A0A8X6UCR6"/>
<organism evidence="1 2">
    <name type="scientific">Nephila pilipes</name>
    <name type="common">Giant wood spider</name>
    <name type="synonym">Nephila maculata</name>
    <dbReference type="NCBI Taxonomy" id="299642"/>
    <lineage>
        <taxon>Eukaryota</taxon>
        <taxon>Metazoa</taxon>
        <taxon>Ecdysozoa</taxon>
        <taxon>Arthropoda</taxon>
        <taxon>Chelicerata</taxon>
        <taxon>Arachnida</taxon>
        <taxon>Araneae</taxon>
        <taxon>Araneomorphae</taxon>
        <taxon>Entelegynae</taxon>
        <taxon>Araneoidea</taxon>
        <taxon>Nephilidae</taxon>
        <taxon>Nephila</taxon>
    </lineage>
</organism>
<dbReference type="EMBL" id="BMAW01027257">
    <property type="protein sequence ID" value="GFU01290.1"/>
    <property type="molecule type" value="Genomic_DNA"/>
</dbReference>
<accession>A0A8X6UCR6</accession>
<comment type="caution">
    <text evidence="1">The sequence shown here is derived from an EMBL/GenBank/DDBJ whole genome shotgun (WGS) entry which is preliminary data.</text>
</comment>
<keyword evidence="2" id="KW-1185">Reference proteome</keyword>
<evidence type="ECO:0000313" key="2">
    <source>
        <dbReference type="Proteomes" id="UP000887013"/>
    </source>
</evidence>
<name>A0A8X6UCR6_NEPPI</name>
<gene>
    <name evidence="1" type="ORF">NPIL_100711</name>
</gene>
<evidence type="ECO:0000313" key="1">
    <source>
        <dbReference type="EMBL" id="GFU01290.1"/>
    </source>
</evidence>
<dbReference type="Proteomes" id="UP000887013">
    <property type="component" value="Unassembled WGS sequence"/>
</dbReference>